<reference evidence="1 2" key="1">
    <citation type="submission" date="2019-08" db="EMBL/GenBank/DDBJ databases">
        <title>Whole genome of Aphis craccivora.</title>
        <authorList>
            <person name="Voronova N.V."/>
            <person name="Shulinski R.S."/>
            <person name="Bandarenka Y.V."/>
            <person name="Zhorov D.G."/>
            <person name="Warner D."/>
        </authorList>
    </citation>
    <scope>NUCLEOTIDE SEQUENCE [LARGE SCALE GENOMIC DNA]</scope>
    <source>
        <strain evidence="1">180601</strain>
        <tissue evidence="1">Whole Body</tissue>
    </source>
</reference>
<accession>A0A6G0ZIA0</accession>
<gene>
    <name evidence="1" type="ORF">FWK35_00001729</name>
</gene>
<evidence type="ECO:0000313" key="1">
    <source>
        <dbReference type="EMBL" id="KAF0770630.1"/>
    </source>
</evidence>
<dbReference type="AlphaFoldDB" id="A0A6G0ZIA0"/>
<protein>
    <submittedName>
        <fullName evidence="1">Mediator of RNA polymerase II transcription subunit 15-like</fullName>
    </submittedName>
</protein>
<dbReference type="Gene3D" id="3.30.160.20">
    <property type="match status" value="1"/>
</dbReference>
<dbReference type="CDD" id="cd00048">
    <property type="entry name" value="DSRM_SF"/>
    <property type="match status" value="1"/>
</dbReference>
<comment type="caution">
    <text evidence="1">The sequence shown here is derived from an EMBL/GenBank/DDBJ whole genome shotgun (WGS) entry which is preliminary data.</text>
</comment>
<dbReference type="SUPFAM" id="SSF54768">
    <property type="entry name" value="dsRNA-binding domain-like"/>
    <property type="match status" value="1"/>
</dbReference>
<evidence type="ECO:0000313" key="2">
    <source>
        <dbReference type="Proteomes" id="UP000478052"/>
    </source>
</evidence>
<dbReference type="Proteomes" id="UP000478052">
    <property type="component" value="Unassembled WGS sequence"/>
</dbReference>
<dbReference type="EMBL" id="VUJU01000403">
    <property type="protein sequence ID" value="KAF0770630.1"/>
    <property type="molecule type" value="Genomic_DNA"/>
</dbReference>
<keyword evidence="2" id="KW-1185">Reference proteome</keyword>
<organism evidence="1 2">
    <name type="scientific">Aphis craccivora</name>
    <name type="common">Cowpea aphid</name>
    <dbReference type="NCBI Taxonomy" id="307492"/>
    <lineage>
        <taxon>Eukaryota</taxon>
        <taxon>Metazoa</taxon>
        <taxon>Ecdysozoa</taxon>
        <taxon>Arthropoda</taxon>
        <taxon>Hexapoda</taxon>
        <taxon>Insecta</taxon>
        <taxon>Pterygota</taxon>
        <taxon>Neoptera</taxon>
        <taxon>Paraneoptera</taxon>
        <taxon>Hemiptera</taxon>
        <taxon>Sternorrhyncha</taxon>
        <taxon>Aphidomorpha</taxon>
        <taxon>Aphidoidea</taxon>
        <taxon>Aphididae</taxon>
        <taxon>Aphidini</taxon>
        <taxon>Aphis</taxon>
        <taxon>Aphis</taxon>
    </lineage>
</organism>
<sequence>MAILNMILINQQINSISKSSKRRKYYGEKSTNEKTDVKWPVKRKINKKKQKKCLNARMRRLVCPKSPSMVFFELFKDVPIHIKENSFHNVISYTATLEIDGQIYSGNHISKPKAKQKACENFFRIMLAKKISKKSEKKKSPMDVEMEVGENGSISKAKGLPQEDFPWRHFASLAMYNLINQWKLQPAVTRASYVQKKSTVIKPQPKANNHLFTNYNLLYTIGVCRRHYLSN</sequence>
<name>A0A6G0ZIA0_APHCR</name>
<dbReference type="OrthoDB" id="6363432at2759"/>
<proteinExistence type="predicted"/>